<sequence>MKQLYFSLKTFFIAGLLMVLLPLAQDAKAQITLAKGDIAFIRVNETTTDAFSIVALANLPAGTNIYFTDNSWGNGAWNGDEGHFLYTVQAGGITAGTVVHFDELSADVLTVTGGSSGTITKSNTGGTGGFSIAGGDQVIAYQSSTGVKPASPFFIAAINTDDGGAVQTSDFTILSNEVTGWVSLSNWDLYATKGSQASVLPSGLTNGTDAVGMFPQAGGGAWVDKEKNNLRYDCAKGTSGSKAAMLAKINDPANWVLMILPPTPPVQYVLLLP</sequence>
<name>A0ABW9JMG7_9SPHI</name>
<proteinExistence type="predicted"/>
<accession>A0ABW9JMG7</accession>
<evidence type="ECO:0000313" key="3">
    <source>
        <dbReference type="Proteomes" id="UP001517367"/>
    </source>
</evidence>
<evidence type="ECO:0000256" key="1">
    <source>
        <dbReference type="SAM" id="SignalP"/>
    </source>
</evidence>
<gene>
    <name evidence="2" type="ORF">E5L68_017070</name>
</gene>
<feature type="chain" id="PRO_5045420978" evidence="1">
    <location>
        <begin position="30"/>
        <end position="273"/>
    </location>
</feature>
<keyword evidence="3" id="KW-1185">Reference proteome</keyword>
<evidence type="ECO:0000313" key="2">
    <source>
        <dbReference type="EMBL" id="MFN0293106.1"/>
    </source>
</evidence>
<reference evidence="2 3" key="1">
    <citation type="submission" date="2024-12" db="EMBL/GenBank/DDBJ databases">
        <authorList>
            <person name="Hu S."/>
        </authorList>
    </citation>
    <scope>NUCLEOTIDE SEQUENCE [LARGE SCALE GENOMIC DNA]</scope>
    <source>
        <strain evidence="2 3">P-25</strain>
    </source>
</reference>
<dbReference type="EMBL" id="SRMP02000045">
    <property type="protein sequence ID" value="MFN0293106.1"/>
    <property type="molecule type" value="Genomic_DNA"/>
</dbReference>
<protein>
    <submittedName>
        <fullName evidence="2">Uncharacterized protein</fullName>
    </submittedName>
</protein>
<feature type="signal peptide" evidence="1">
    <location>
        <begin position="1"/>
        <end position="29"/>
    </location>
</feature>
<dbReference type="RefSeq" id="WP_138728798.1">
    <property type="nucleotide sequence ID" value="NZ_SRMP02000045.1"/>
</dbReference>
<organism evidence="2 3">
    <name type="scientific">Pedobacter helvus</name>
    <dbReference type="NCBI Taxonomy" id="2563444"/>
    <lineage>
        <taxon>Bacteria</taxon>
        <taxon>Pseudomonadati</taxon>
        <taxon>Bacteroidota</taxon>
        <taxon>Sphingobacteriia</taxon>
        <taxon>Sphingobacteriales</taxon>
        <taxon>Sphingobacteriaceae</taxon>
        <taxon>Pedobacter</taxon>
    </lineage>
</organism>
<keyword evidence="1" id="KW-0732">Signal</keyword>
<comment type="caution">
    <text evidence="2">The sequence shown here is derived from an EMBL/GenBank/DDBJ whole genome shotgun (WGS) entry which is preliminary data.</text>
</comment>
<dbReference type="Proteomes" id="UP001517367">
    <property type="component" value="Unassembled WGS sequence"/>
</dbReference>